<name>A0A9P5DWD2_9HYPO</name>
<feature type="domain" description="Nephrocystin 3-like N-terminal" evidence="3">
    <location>
        <begin position="320"/>
        <end position="484"/>
    </location>
</feature>
<evidence type="ECO:0000259" key="3">
    <source>
        <dbReference type="Pfam" id="PF24883"/>
    </source>
</evidence>
<dbReference type="EMBL" id="PVQB02000472">
    <property type="protein sequence ID" value="KAF4336763.1"/>
    <property type="molecule type" value="Genomic_DNA"/>
</dbReference>
<reference evidence="5" key="2">
    <citation type="submission" date="2020-02" db="EMBL/GenBank/DDBJ databases">
        <title>Identification and distribution of gene clusters putatively required for synthesis of sphingolipid metabolism inhibitors in phylogenetically diverse species of the filamentous fungus Fusarium.</title>
        <authorList>
            <person name="Kim H.-S."/>
            <person name="Busman M."/>
            <person name="Brown D.W."/>
            <person name="Divon H."/>
            <person name="Uhlig S."/>
            <person name="Proctor R.H."/>
        </authorList>
    </citation>
    <scope>NUCLEOTIDE SEQUENCE</scope>
    <source>
        <strain evidence="5">NRRL 25174</strain>
    </source>
</reference>
<dbReference type="Gene3D" id="3.40.50.300">
    <property type="entry name" value="P-loop containing nucleotide triphosphate hydrolases"/>
    <property type="match status" value="1"/>
</dbReference>
<comment type="caution">
    <text evidence="5">The sequence shown here is derived from an EMBL/GenBank/DDBJ whole genome shotgun (WGS) entry which is preliminary data.</text>
</comment>
<protein>
    <submittedName>
        <fullName evidence="5">Nacht nucleoside triphosphatase</fullName>
    </submittedName>
</protein>
<evidence type="ECO:0000256" key="1">
    <source>
        <dbReference type="ARBA" id="ARBA00022737"/>
    </source>
</evidence>
<dbReference type="Pfam" id="PF25053">
    <property type="entry name" value="DUF7791"/>
    <property type="match status" value="1"/>
</dbReference>
<accession>A0A9P5DWD2</accession>
<dbReference type="PANTHER" id="PTHR10039">
    <property type="entry name" value="AMELOGENIN"/>
    <property type="match status" value="1"/>
</dbReference>
<evidence type="ECO:0000259" key="4">
    <source>
        <dbReference type="Pfam" id="PF25053"/>
    </source>
</evidence>
<dbReference type="InterPro" id="IPR027417">
    <property type="entry name" value="P-loop_NTPase"/>
</dbReference>
<dbReference type="InterPro" id="IPR056884">
    <property type="entry name" value="NPHP3-like_N"/>
</dbReference>
<dbReference type="PANTHER" id="PTHR10039:SF5">
    <property type="entry name" value="NACHT DOMAIN-CONTAINING PROTEIN"/>
    <property type="match status" value="1"/>
</dbReference>
<evidence type="ECO:0000256" key="2">
    <source>
        <dbReference type="SAM" id="SignalP"/>
    </source>
</evidence>
<evidence type="ECO:0000313" key="5">
    <source>
        <dbReference type="EMBL" id="KAF4336763.1"/>
    </source>
</evidence>
<dbReference type="OrthoDB" id="443402at2759"/>
<sequence>MDPVSALGIASAIVQFVTFASQLISATADIYDSTIDGSAYTSSLNTSYSQLKRLCQNLNQASQKVSRDQATTSSQATTTDECHAAPTFNSFTQGGRTDALDNTSEVELRMGNTLPELQHVYSTLQDVVKSCEQDSAIILSLLSKLKLERCVGSLTKSFKVAVKIIWKKDEIQKVDERLKRSQSILIATMARISNIYHIQHSQELVTLRRESQLLGARYSEQLSDMQNTLRNIEKGKAFAPTAEEFKGEIDTLEKMMRQSSLSEARIRKELDIIRSLSSKTRQFRYNAICDAHHETFRWVFTPPSDQETNLSSKQREAQTKLLKWLENGSGVFWVSGKPGSGKSTFMKFVADHKRTVEALSRWAHPSRAIVSSCYFWSSGSRMQKSLAGLLQTLLHDVFRFCPQLIQNVCPSRWSGEVLNGEKWTESELRATLSRISEQPDRTFRFCFFIDGLDEYDSAGGDHSDFCEYLTTISSRDIKVCLSSRPWNEFNDAFGQDPSSRTFIHELTWDDILLYTQSRLHRHPRWKSLESQTKRAGCLARTVVARAQGVFLWVFLVTRLLREGLTNDDSFTDLEKRLLSLPTELETFFKQILESVPSFYHEKMAGALQVALYAKEPLDSMIYCFIGDEYEDPDYFQHPLDVENDMSLGDHQVQLRLRQEQIVRRLRGWCRGLLEEQLGKIEFLHRTVGEFLRTKEMSDFLDSKRPKYFNTGLSILKAYVAWLQPSNLEDGNFMLFEEKGLKNLAFCETPLYQGVRTALSYASDLEMVDEVPKTALDSLINEMDLRLADMAKAIKPTLLWHHLETPEHVSGLIRLIALDLPLMGYLSRRLVAEPSFLSIFSQSPISVVLWTPSLPHTTWPKETRQKLEYVLKAGSNPNELTVGSMHMITIWEKFLSEVLPKGPPMRWTKAGTKFQDAIEEGLVQVFLDFGANTQARIWSGSGGAAPAFTLFVAAAFDMEWNDLAEEMYFKALDSFIKGGATFDSGENSRNESQPSGLDQTLVEFSTIDLAEFDSFTSATGPEPAEGHHEVIFSRLKARLDLVDSLDQKPQRLFLAKLLKKILVCAHKASWPLDKYQHLIDRALSDKEPPPGDCDLSLCLKRSGTHDFDEYRRRTKRRL</sequence>
<feature type="domain" description="DUF7791" evidence="4">
    <location>
        <begin position="594"/>
        <end position="722"/>
    </location>
</feature>
<proteinExistence type="predicted"/>
<feature type="signal peptide" evidence="2">
    <location>
        <begin position="1"/>
        <end position="28"/>
    </location>
</feature>
<keyword evidence="1" id="KW-0677">Repeat</keyword>
<dbReference type="Proteomes" id="UP000730481">
    <property type="component" value="Unassembled WGS sequence"/>
</dbReference>
<keyword evidence="6" id="KW-1185">Reference proteome</keyword>
<dbReference type="AlphaFoldDB" id="A0A9P5DWD2"/>
<reference evidence="5" key="1">
    <citation type="journal article" date="2017" name="Mycologia">
        <title>Fusarium algeriense, sp. nov., a novel toxigenic crown rot pathogen of durum wheat from Algeria is nested in the Fusarium burgessii species complex.</title>
        <authorList>
            <person name="Laraba I."/>
            <person name="Keddad A."/>
            <person name="Boureghda H."/>
            <person name="Abdallah N."/>
            <person name="Vaughan M.M."/>
            <person name="Proctor R.H."/>
            <person name="Busman M."/>
            <person name="O'Donnell K."/>
        </authorList>
    </citation>
    <scope>NUCLEOTIDE SEQUENCE</scope>
    <source>
        <strain evidence="5">NRRL 25174</strain>
    </source>
</reference>
<dbReference type="InterPro" id="IPR056693">
    <property type="entry name" value="DUF7791"/>
</dbReference>
<dbReference type="Pfam" id="PF24883">
    <property type="entry name" value="NPHP3_N"/>
    <property type="match status" value="1"/>
</dbReference>
<evidence type="ECO:0000313" key="6">
    <source>
        <dbReference type="Proteomes" id="UP000730481"/>
    </source>
</evidence>
<dbReference type="SUPFAM" id="SSF52540">
    <property type="entry name" value="P-loop containing nucleoside triphosphate hydrolases"/>
    <property type="match status" value="1"/>
</dbReference>
<gene>
    <name evidence="5" type="ORF">FBEOM_9394</name>
</gene>
<organism evidence="5 6">
    <name type="scientific">Fusarium beomiforme</name>
    <dbReference type="NCBI Taxonomy" id="44412"/>
    <lineage>
        <taxon>Eukaryota</taxon>
        <taxon>Fungi</taxon>
        <taxon>Dikarya</taxon>
        <taxon>Ascomycota</taxon>
        <taxon>Pezizomycotina</taxon>
        <taxon>Sordariomycetes</taxon>
        <taxon>Hypocreomycetidae</taxon>
        <taxon>Hypocreales</taxon>
        <taxon>Nectriaceae</taxon>
        <taxon>Fusarium</taxon>
        <taxon>Fusarium burgessii species complex</taxon>
    </lineage>
</organism>
<feature type="chain" id="PRO_5040336488" evidence="2">
    <location>
        <begin position="29"/>
        <end position="1117"/>
    </location>
</feature>
<keyword evidence="2" id="KW-0732">Signal</keyword>